<dbReference type="OrthoDB" id="458764at2"/>
<evidence type="ECO:0000313" key="1">
    <source>
        <dbReference type="EMBL" id="RUT06700.1"/>
    </source>
</evidence>
<proteinExistence type="predicted"/>
<reference evidence="1" key="1">
    <citation type="submission" date="2018-12" db="EMBL/GenBank/DDBJ databases">
        <authorList>
            <person name="Will S."/>
            <person name="Neumann-Schaal M."/>
            <person name="Henke P."/>
        </authorList>
    </citation>
    <scope>NUCLEOTIDE SEQUENCE</scope>
    <source>
        <strain evidence="1">PCC 7102</strain>
    </source>
</reference>
<dbReference type="EMBL" id="RSCL01000006">
    <property type="protein sequence ID" value="RUT06700.1"/>
    <property type="molecule type" value="Genomic_DNA"/>
</dbReference>
<name>A0A3S1DB60_9CYAN</name>
<comment type="caution">
    <text evidence="1">The sequence shown here is derived from an EMBL/GenBank/DDBJ whole genome shotgun (WGS) entry which is preliminary data.</text>
</comment>
<dbReference type="AlphaFoldDB" id="A0A3S1DB60"/>
<accession>A0A3S1DB60</accession>
<reference evidence="1" key="2">
    <citation type="journal article" date="2019" name="Genome Biol. Evol.">
        <title>Day and night: Metabolic profiles and evolutionary relationships of six axenic non-marine cyanobacteria.</title>
        <authorList>
            <person name="Will S.E."/>
            <person name="Henke P."/>
            <person name="Boedeker C."/>
            <person name="Huang S."/>
            <person name="Brinkmann H."/>
            <person name="Rohde M."/>
            <person name="Jarek M."/>
            <person name="Friedl T."/>
            <person name="Seufert S."/>
            <person name="Schumacher M."/>
            <person name="Overmann J."/>
            <person name="Neumann-Schaal M."/>
            <person name="Petersen J."/>
        </authorList>
    </citation>
    <scope>NUCLEOTIDE SEQUENCE [LARGE SCALE GENOMIC DNA]</scope>
    <source>
        <strain evidence="1">PCC 7102</strain>
    </source>
</reference>
<sequence length="346" mass="38164">MGKYDKIFQSDDVSQEELSPEEAVAAIAVVTTAADVTLENVDIEMLVDILWGFEVFEQYDDNALSEIISKLISIAETDGLGALFNAASEFLTDELVLDGFAAGVSVLVSEDDIDIPKAKMPLLKQLQSVLEVEDEEANEVIEEVLTAFEEVEEDILGDETTDFAEDLYSSPEGNFTVSIPVTPDAGGKIQTAEGMVSFSDDYGTLLRIDYYLIPPSQRAEIDDSVREQYFESVLLDKYIPQAIVANLSSASVEYTGFLPNEMQGAYFALVNMPGGCTISKQENNGHPQRLDAFRGIIAFQQHDFIYIVTSQRCFFSGETLDSIDTEAETMKANILAFIDTMEFSNI</sequence>
<keyword evidence="2" id="KW-1185">Reference proteome</keyword>
<evidence type="ECO:0000313" key="2">
    <source>
        <dbReference type="Proteomes" id="UP000271624"/>
    </source>
</evidence>
<dbReference type="Proteomes" id="UP000271624">
    <property type="component" value="Unassembled WGS sequence"/>
</dbReference>
<protein>
    <submittedName>
        <fullName evidence="1">Uncharacterized protein</fullName>
    </submittedName>
</protein>
<organism evidence="1 2">
    <name type="scientific">Dulcicalothrix desertica PCC 7102</name>
    <dbReference type="NCBI Taxonomy" id="232991"/>
    <lineage>
        <taxon>Bacteria</taxon>
        <taxon>Bacillati</taxon>
        <taxon>Cyanobacteriota</taxon>
        <taxon>Cyanophyceae</taxon>
        <taxon>Nostocales</taxon>
        <taxon>Calotrichaceae</taxon>
        <taxon>Dulcicalothrix</taxon>
    </lineage>
</organism>
<gene>
    <name evidence="1" type="ORF">DSM106972_029570</name>
</gene>
<dbReference type="RefSeq" id="WP_127081472.1">
    <property type="nucleotide sequence ID" value="NZ_RSCL01000006.1"/>
</dbReference>